<dbReference type="CDD" id="cd02440">
    <property type="entry name" value="AdoMet_MTases"/>
    <property type="match status" value="1"/>
</dbReference>
<dbReference type="AlphaFoldDB" id="A0A1R4GBC7"/>
<keyword evidence="3" id="KW-1185">Reference proteome</keyword>
<dbReference type="RefSeq" id="WP_086998683.1">
    <property type="nucleotide sequence ID" value="NZ_FUHW01000032.1"/>
</dbReference>
<keyword evidence="2" id="KW-0808">Transferase</keyword>
<accession>A0A1R4GBC7</accession>
<protein>
    <submittedName>
        <fullName evidence="2">Spermidine synthase</fullName>
        <ecNumber evidence="2">2.5.1.16</ecNumber>
    </submittedName>
</protein>
<dbReference type="SUPFAM" id="SSF53335">
    <property type="entry name" value="S-adenosyl-L-methionine-dependent methyltransferases"/>
    <property type="match status" value="1"/>
</dbReference>
<evidence type="ECO:0000313" key="2">
    <source>
        <dbReference type="EMBL" id="SJM65540.1"/>
    </source>
</evidence>
<sequence length="263" mass="28591">MNVPHHKTHRRWLSGVGQHADLVPDTWIPGAWVLSIGGAEQSHVNPAAPGDIFYEYLRRTANHLDLLGSPGSPLSVLHLGAGALTLARYLDATRPGSTQLAVDSERELLDFVTEILPLPAEANLQLIIADARDVVAGKLAGETFDAVILDVFAGADAPEHLRADEFHREIRRLLTPAGISLVNVGDDPPFAFIRQQIRAMEETYRQVTVAAPQDLFELRAPGNFILMGTDTAWDGSRLDDLRGMGPHPGSVLSGVDLDDLRKP</sequence>
<dbReference type="PANTHER" id="PTHR43317">
    <property type="entry name" value="THERMOSPERMINE SYNTHASE ACAULIS5"/>
    <property type="match status" value="1"/>
</dbReference>
<evidence type="ECO:0000313" key="3">
    <source>
        <dbReference type="Proteomes" id="UP000195913"/>
    </source>
</evidence>
<dbReference type="EMBL" id="FUHW01000032">
    <property type="protein sequence ID" value="SJM65540.1"/>
    <property type="molecule type" value="Genomic_DNA"/>
</dbReference>
<keyword evidence="1" id="KW-0620">Polyamine biosynthesis</keyword>
<reference evidence="2 3" key="1">
    <citation type="submission" date="2017-02" db="EMBL/GenBank/DDBJ databases">
        <authorList>
            <person name="Peterson S.W."/>
        </authorList>
    </citation>
    <scope>NUCLEOTIDE SEQUENCE [LARGE SCALE GENOMIC DNA]</scope>
    <source>
        <strain evidence="2 3">B Ar 00.02</strain>
    </source>
</reference>
<dbReference type="GO" id="GO:0006596">
    <property type="term" value="P:polyamine biosynthetic process"/>
    <property type="evidence" value="ECO:0007669"/>
    <property type="project" value="UniProtKB-KW"/>
</dbReference>
<organism evidence="2 3">
    <name type="scientific">Arthrobacter rhombi</name>
    <dbReference type="NCBI Taxonomy" id="71253"/>
    <lineage>
        <taxon>Bacteria</taxon>
        <taxon>Bacillati</taxon>
        <taxon>Actinomycetota</taxon>
        <taxon>Actinomycetes</taxon>
        <taxon>Micrococcales</taxon>
        <taxon>Micrococcaceae</taxon>
        <taxon>Arthrobacter</taxon>
    </lineage>
</organism>
<dbReference type="NCBIfam" id="NF037959">
    <property type="entry name" value="MFS_SpdSyn"/>
    <property type="match status" value="1"/>
</dbReference>
<name>A0A1R4GBC7_9MICC</name>
<gene>
    <name evidence="2" type="ORF">FM101_09340</name>
</gene>
<dbReference type="Gene3D" id="3.40.50.150">
    <property type="entry name" value="Vaccinia Virus protein VP39"/>
    <property type="match status" value="1"/>
</dbReference>
<proteinExistence type="predicted"/>
<dbReference type="PANTHER" id="PTHR43317:SF1">
    <property type="entry name" value="THERMOSPERMINE SYNTHASE ACAULIS5"/>
    <property type="match status" value="1"/>
</dbReference>
<dbReference type="Proteomes" id="UP000195913">
    <property type="component" value="Unassembled WGS sequence"/>
</dbReference>
<dbReference type="EC" id="2.5.1.16" evidence="2"/>
<dbReference type="InterPro" id="IPR029063">
    <property type="entry name" value="SAM-dependent_MTases_sf"/>
</dbReference>
<dbReference type="GO" id="GO:0004766">
    <property type="term" value="F:spermidine synthase activity"/>
    <property type="evidence" value="ECO:0007669"/>
    <property type="project" value="UniProtKB-EC"/>
</dbReference>
<evidence type="ECO:0000256" key="1">
    <source>
        <dbReference type="ARBA" id="ARBA00023115"/>
    </source>
</evidence>